<dbReference type="Gene3D" id="3.30.465.10">
    <property type="match status" value="1"/>
</dbReference>
<dbReference type="GO" id="GO:0016491">
    <property type="term" value="F:oxidoreductase activity"/>
    <property type="evidence" value="ECO:0007669"/>
    <property type="project" value="UniProtKB-KW"/>
</dbReference>
<evidence type="ECO:0000256" key="10">
    <source>
        <dbReference type="ARBA" id="ARBA00023002"/>
    </source>
</evidence>
<keyword evidence="13" id="KW-0812">Transmembrane</keyword>
<dbReference type="InterPro" id="IPR016167">
    <property type="entry name" value="FAD-bd_PCMH_sub1"/>
</dbReference>
<dbReference type="InterPro" id="IPR016166">
    <property type="entry name" value="FAD-bd_PCMH"/>
</dbReference>
<evidence type="ECO:0000313" key="16">
    <source>
        <dbReference type="Proteomes" id="UP001281410"/>
    </source>
</evidence>
<keyword evidence="4" id="KW-0134">Cell wall</keyword>
<keyword evidence="9" id="KW-0274">FAD</keyword>
<keyword evidence="6" id="KW-0285">Flavoprotein</keyword>
<feature type="transmembrane region" description="Helical" evidence="13">
    <location>
        <begin position="12"/>
        <end position="33"/>
    </location>
</feature>
<feature type="domain" description="FAD-binding PCMH-type" evidence="14">
    <location>
        <begin position="81"/>
        <end position="258"/>
    </location>
</feature>
<keyword evidence="10" id="KW-0560">Oxidoreductase</keyword>
<dbReference type="AlphaFoldDB" id="A0AAE0A640"/>
<organism evidence="15 16">
    <name type="scientific">Dipteronia sinensis</name>
    <dbReference type="NCBI Taxonomy" id="43782"/>
    <lineage>
        <taxon>Eukaryota</taxon>
        <taxon>Viridiplantae</taxon>
        <taxon>Streptophyta</taxon>
        <taxon>Embryophyta</taxon>
        <taxon>Tracheophyta</taxon>
        <taxon>Spermatophyta</taxon>
        <taxon>Magnoliopsida</taxon>
        <taxon>eudicotyledons</taxon>
        <taxon>Gunneridae</taxon>
        <taxon>Pentapetalae</taxon>
        <taxon>rosids</taxon>
        <taxon>malvids</taxon>
        <taxon>Sapindales</taxon>
        <taxon>Sapindaceae</taxon>
        <taxon>Hippocastanoideae</taxon>
        <taxon>Acereae</taxon>
        <taxon>Dipteronia</taxon>
    </lineage>
</organism>
<sequence>CYRSKMNYLFKSSITGTFMFPLISILILSVGYFPETFLQCLQNQSHPTDHPLSTEIYTKQNPSYSSVLESYLRNLRFNSSSTPKPLLILTASHESHVQAAIFCAQRHGLQMKIRSGGHDYEGLSYISKSNKVPFFLLDMFKLRYIDVDLESESAWVQAGATLGEVYYEISKRSRIHGFPAGVCPTVGVGGHLSGGGYGNMMRKYGLSADNIIDAKVVDVNGRIMDRKSMGEDMFWAIKGGGAASFGVVIAYRIKLVQVPETVTIFRVEKTLEENATEAVYAWQEIAHKLHEDLFIRLILEVVNRTQTGLQKTIRASFQSLFLGNSERLLRIMNEDFPELGLSRSDCIESSWIESVLYWTAYYPPGTPSRVLLHRTPPSLTFLKRKSDYVKKPILKKNLSKIWKKMIELETPYMMFNPYGGKMWEISEKETPFPHRAGNLWKIQYLANWKVSGNDAENHYIDLIRKLYNYMTPFVSRNPRQAYFNYRDVDLGINRHGKSSHLEGKAYGIKYFKGNFKRLVEIKTRVDPGNFFRNEQSIPVFSKQTAEE</sequence>
<dbReference type="InterPro" id="IPR016169">
    <property type="entry name" value="FAD-bd_PCMH_sub2"/>
</dbReference>
<dbReference type="InterPro" id="IPR006094">
    <property type="entry name" value="Oxid_FAD_bind_N"/>
</dbReference>
<evidence type="ECO:0000256" key="13">
    <source>
        <dbReference type="SAM" id="Phobius"/>
    </source>
</evidence>
<feature type="non-terminal residue" evidence="15">
    <location>
        <position position="1"/>
    </location>
</feature>
<keyword evidence="5" id="KW-0964">Secreted</keyword>
<evidence type="ECO:0000256" key="6">
    <source>
        <dbReference type="ARBA" id="ARBA00022630"/>
    </source>
</evidence>
<keyword evidence="12" id="KW-0325">Glycoprotein</keyword>
<keyword evidence="13" id="KW-0472">Membrane</keyword>
<dbReference type="PANTHER" id="PTHR32448">
    <property type="entry name" value="OS08G0158400 PROTEIN"/>
    <property type="match status" value="1"/>
</dbReference>
<dbReference type="Pfam" id="PF01565">
    <property type="entry name" value="FAD_binding_4"/>
    <property type="match status" value="1"/>
</dbReference>
<reference evidence="15" key="1">
    <citation type="journal article" date="2023" name="Plant J.">
        <title>Genome sequences and population genomics provide insights into the demographic history, inbreeding, and mutation load of two 'living fossil' tree species of Dipteronia.</title>
        <authorList>
            <person name="Feng Y."/>
            <person name="Comes H.P."/>
            <person name="Chen J."/>
            <person name="Zhu S."/>
            <person name="Lu R."/>
            <person name="Zhang X."/>
            <person name="Li P."/>
            <person name="Qiu J."/>
            <person name="Olsen K.M."/>
            <person name="Qiu Y."/>
        </authorList>
    </citation>
    <scope>NUCLEOTIDE SEQUENCE</scope>
    <source>
        <strain evidence="15">NBL</strain>
    </source>
</reference>
<proteinExistence type="inferred from homology"/>
<evidence type="ECO:0000256" key="11">
    <source>
        <dbReference type="ARBA" id="ARBA00023157"/>
    </source>
</evidence>
<dbReference type="Proteomes" id="UP001281410">
    <property type="component" value="Unassembled WGS sequence"/>
</dbReference>
<evidence type="ECO:0000256" key="9">
    <source>
        <dbReference type="ARBA" id="ARBA00022827"/>
    </source>
</evidence>
<dbReference type="InterPro" id="IPR012951">
    <property type="entry name" value="BBE"/>
</dbReference>
<evidence type="ECO:0000256" key="8">
    <source>
        <dbReference type="ARBA" id="ARBA00022741"/>
    </source>
</evidence>
<dbReference type="GO" id="GO:0071949">
    <property type="term" value="F:FAD binding"/>
    <property type="evidence" value="ECO:0007669"/>
    <property type="project" value="InterPro"/>
</dbReference>
<keyword evidence="11" id="KW-1015">Disulfide bond</keyword>
<evidence type="ECO:0000256" key="3">
    <source>
        <dbReference type="ARBA" id="ARBA00005466"/>
    </source>
</evidence>
<keyword evidence="8" id="KW-0547">Nucleotide-binding</keyword>
<keyword evidence="13" id="KW-1133">Transmembrane helix</keyword>
<name>A0AAE0A640_9ROSI</name>
<accession>A0AAE0A640</accession>
<evidence type="ECO:0000256" key="12">
    <source>
        <dbReference type="ARBA" id="ARBA00023180"/>
    </source>
</evidence>
<comment type="cofactor">
    <cofactor evidence="1">
        <name>FAD</name>
        <dbReference type="ChEBI" id="CHEBI:57692"/>
    </cofactor>
</comment>
<evidence type="ECO:0000256" key="7">
    <source>
        <dbReference type="ARBA" id="ARBA00022729"/>
    </source>
</evidence>
<dbReference type="EMBL" id="JANJYJ010000007">
    <property type="protein sequence ID" value="KAK3200661.1"/>
    <property type="molecule type" value="Genomic_DNA"/>
</dbReference>
<dbReference type="Gene3D" id="3.40.462.20">
    <property type="match status" value="1"/>
</dbReference>
<dbReference type="InterPro" id="IPR036318">
    <property type="entry name" value="FAD-bd_PCMH-like_sf"/>
</dbReference>
<evidence type="ECO:0000256" key="4">
    <source>
        <dbReference type="ARBA" id="ARBA00022512"/>
    </source>
</evidence>
<dbReference type="PROSITE" id="PS51387">
    <property type="entry name" value="FAD_PCMH"/>
    <property type="match status" value="1"/>
</dbReference>
<keyword evidence="7" id="KW-0732">Signal</keyword>
<evidence type="ECO:0000256" key="5">
    <source>
        <dbReference type="ARBA" id="ARBA00022525"/>
    </source>
</evidence>
<dbReference type="SUPFAM" id="SSF56176">
    <property type="entry name" value="FAD-binding/transporter-associated domain-like"/>
    <property type="match status" value="1"/>
</dbReference>
<gene>
    <name evidence="15" type="ORF">Dsin_024076</name>
</gene>
<dbReference type="Gene3D" id="3.30.43.10">
    <property type="entry name" value="Uridine Diphospho-n-acetylenolpyruvylglucosamine Reductase, domain 2"/>
    <property type="match status" value="1"/>
</dbReference>
<comment type="subcellular location">
    <subcellularLocation>
        <location evidence="2">Secreted</location>
        <location evidence="2">Cell wall</location>
    </subcellularLocation>
</comment>
<evidence type="ECO:0000259" key="14">
    <source>
        <dbReference type="PROSITE" id="PS51387"/>
    </source>
</evidence>
<dbReference type="Pfam" id="PF08031">
    <property type="entry name" value="BBE"/>
    <property type="match status" value="1"/>
</dbReference>
<comment type="caution">
    <text evidence="15">The sequence shown here is derived from an EMBL/GenBank/DDBJ whole genome shotgun (WGS) entry which is preliminary data.</text>
</comment>
<evidence type="ECO:0000256" key="1">
    <source>
        <dbReference type="ARBA" id="ARBA00001974"/>
    </source>
</evidence>
<protein>
    <recommendedName>
        <fullName evidence="14">FAD-binding PCMH-type domain-containing protein</fullName>
    </recommendedName>
</protein>
<evidence type="ECO:0000256" key="2">
    <source>
        <dbReference type="ARBA" id="ARBA00004191"/>
    </source>
</evidence>
<dbReference type="FunFam" id="3.30.43.10:FF:000004">
    <property type="entry name" value="Berberine bridge enzyme-like 15"/>
    <property type="match status" value="1"/>
</dbReference>
<evidence type="ECO:0000313" key="15">
    <source>
        <dbReference type="EMBL" id="KAK3200661.1"/>
    </source>
</evidence>
<keyword evidence="16" id="KW-1185">Reference proteome</keyword>
<comment type="similarity">
    <text evidence="3">Belongs to the oxygen-dependent FAD-linked oxidoreductase family.</text>
</comment>